<comment type="caution">
    <text evidence="2">The sequence shown here is derived from an EMBL/GenBank/DDBJ whole genome shotgun (WGS) entry which is preliminary data.</text>
</comment>
<sequence>MGNHGCPHLNLHMWICFRDFACRKQITACSILVPCLYGQLLLKSMEAGWAANSTANQESEKKKYCACALACWWAHPHTPALQKKRRPGQVSRVLSRDQGWIMLRAYACRIRHAYGREALKEMYTQKMTYYVNQIFVLNTFVSIFFCSISIQIYIEKIQKTCIFHTDHRA</sequence>
<evidence type="ECO:0000313" key="3">
    <source>
        <dbReference type="Proteomes" id="UP000770717"/>
    </source>
</evidence>
<dbReference type="Proteomes" id="UP000770717">
    <property type="component" value="Unassembled WGS sequence"/>
</dbReference>
<accession>A0A8J6K5H0</accession>
<evidence type="ECO:0000313" key="2">
    <source>
        <dbReference type="EMBL" id="KAG9481563.1"/>
    </source>
</evidence>
<evidence type="ECO:0000256" key="1">
    <source>
        <dbReference type="SAM" id="Phobius"/>
    </source>
</evidence>
<proteinExistence type="predicted"/>
<protein>
    <submittedName>
        <fullName evidence="2">Uncharacterized protein</fullName>
    </submittedName>
</protein>
<gene>
    <name evidence="2" type="ORF">GDO78_010677</name>
</gene>
<keyword evidence="3" id="KW-1185">Reference proteome</keyword>
<feature type="transmembrane region" description="Helical" evidence="1">
    <location>
        <begin position="129"/>
        <end position="154"/>
    </location>
</feature>
<dbReference type="AlphaFoldDB" id="A0A8J6K5H0"/>
<name>A0A8J6K5H0_ELECQ</name>
<reference evidence="2" key="1">
    <citation type="thesis" date="2020" institute="ProQuest LLC" country="789 East Eisenhower Parkway, Ann Arbor, MI, USA">
        <title>Comparative Genomics and Chromosome Evolution.</title>
        <authorList>
            <person name="Mudd A.B."/>
        </authorList>
    </citation>
    <scope>NUCLEOTIDE SEQUENCE</scope>
    <source>
        <strain evidence="2">HN-11 Male</strain>
        <tissue evidence="2">Kidney and liver</tissue>
    </source>
</reference>
<keyword evidence="1" id="KW-0472">Membrane</keyword>
<dbReference type="EMBL" id="WNTK01000006">
    <property type="protein sequence ID" value="KAG9481563.1"/>
    <property type="molecule type" value="Genomic_DNA"/>
</dbReference>
<organism evidence="2 3">
    <name type="scientific">Eleutherodactylus coqui</name>
    <name type="common">Puerto Rican coqui</name>
    <dbReference type="NCBI Taxonomy" id="57060"/>
    <lineage>
        <taxon>Eukaryota</taxon>
        <taxon>Metazoa</taxon>
        <taxon>Chordata</taxon>
        <taxon>Craniata</taxon>
        <taxon>Vertebrata</taxon>
        <taxon>Euteleostomi</taxon>
        <taxon>Amphibia</taxon>
        <taxon>Batrachia</taxon>
        <taxon>Anura</taxon>
        <taxon>Neobatrachia</taxon>
        <taxon>Hyloidea</taxon>
        <taxon>Eleutherodactylidae</taxon>
        <taxon>Eleutherodactylinae</taxon>
        <taxon>Eleutherodactylus</taxon>
        <taxon>Eleutherodactylus</taxon>
    </lineage>
</organism>
<keyword evidence="1" id="KW-0812">Transmembrane</keyword>
<keyword evidence="1" id="KW-1133">Transmembrane helix</keyword>